<dbReference type="EMBL" id="GL890816">
    <property type="protein sequence ID" value="EGJ35645.1"/>
    <property type="molecule type" value="Genomic_DNA"/>
</dbReference>
<dbReference type="AlphaFoldDB" id="F4XIB2"/>
<reference evidence="3" key="1">
    <citation type="journal article" date="2011" name="Proc. Natl. Acad. Sci. U.S.A.">
        <title>Genomic insights into the physiology and ecology of the marine filamentous cyanobacterium Lyngbya majuscula.</title>
        <authorList>
            <person name="Jones A.C."/>
            <person name="Monroe E.A."/>
            <person name="Podell S."/>
            <person name="Hess W.R."/>
            <person name="Klages S."/>
            <person name="Esquenazi E."/>
            <person name="Niessen S."/>
            <person name="Hoover H."/>
            <person name="Rothmann M."/>
            <person name="Lasken R.S."/>
            <person name="Yates J.R.III."/>
            <person name="Reinhardt R."/>
            <person name="Kube M."/>
            <person name="Burkart M.D."/>
            <person name="Allen E.E."/>
            <person name="Dorrestein P.C."/>
            <person name="Gerwick W.H."/>
            <person name="Gerwick L."/>
        </authorList>
    </citation>
    <scope>NUCLEOTIDE SEQUENCE [LARGE SCALE GENOMIC DNA]</scope>
    <source>
        <strain evidence="3">3L</strain>
    </source>
</reference>
<evidence type="ECO:0000256" key="1">
    <source>
        <dbReference type="SAM" id="MobiDB-lite"/>
    </source>
</evidence>
<dbReference type="Proteomes" id="UP000003959">
    <property type="component" value="Unassembled WGS sequence"/>
</dbReference>
<protein>
    <submittedName>
        <fullName evidence="2">Uncharacterized protein</fullName>
    </submittedName>
</protein>
<gene>
    <name evidence="2" type="ORF">LYNGBM3L_01170</name>
</gene>
<evidence type="ECO:0000313" key="3">
    <source>
        <dbReference type="Proteomes" id="UP000003959"/>
    </source>
</evidence>
<proteinExistence type="predicted"/>
<feature type="region of interest" description="Disordered" evidence="1">
    <location>
        <begin position="26"/>
        <end position="46"/>
    </location>
</feature>
<name>F4XIB2_9CYAN</name>
<evidence type="ECO:0000313" key="2">
    <source>
        <dbReference type="EMBL" id="EGJ35645.1"/>
    </source>
</evidence>
<sequence length="46" mass="5081">MTGVADFGYGFAPLAPQFWGEQEFQSPPKLGDLGGFSKTKRSRFIL</sequence>
<organism evidence="2 3">
    <name type="scientific">Moorena producens 3L</name>
    <dbReference type="NCBI Taxonomy" id="489825"/>
    <lineage>
        <taxon>Bacteria</taxon>
        <taxon>Bacillati</taxon>
        <taxon>Cyanobacteriota</taxon>
        <taxon>Cyanophyceae</taxon>
        <taxon>Coleofasciculales</taxon>
        <taxon>Coleofasciculaceae</taxon>
        <taxon>Moorena</taxon>
    </lineage>
</organism>
<accession>F4XIB2</accession>
<keyword evidence="3" id="KW-1185">Reference proteome</keyword>
<dbReference type="HOGENOM" id="CLU_3218756_0_0_3"/>